<dbReference type="OrthoDB" id="166903at2"/>
<feature type="transmembrane region" description="Helical" evidence="1">
    <location>
        <begin position="63"/>
        <end position="86"/>
    </location>
</feature>
<dbReference type="EMBL" id="DF967975">
    <property type="protein sequence ID" value="GAP19390.1"/>
    <property type="molecule type" value="Genomic_DNA"/>
</dbReference>
<dbReference type="EMBL" id="LGCM01000035">
    <property type="protein sequence ID" value="KPL81809.1"/>
    <property type="molecule type" value="Genomic_DNA"/>
</dbReference>
<feature type="transmembrane region" description="Helical" evidence="1">
    <location>
        <begin position="92"/>
        <end position="110"/>
    </location>
</feature>
<feature type="transmembrane region" description="Helical" evidence="1">
    <location>
        <begin position="191"/>
        <end position="209"/>
    </location>
</feature>
<gene>
    <name evidence="3" type="ORF">ADN01_09480</name>
    <name evidence="2" type="ORF">LSAC_03292</name>
</gene>
<keyword evidence="4" id="KW-1185">Reference proteome</keyword>
<feature type="transmembrane region" description="Helical" evidence="1">
    <location>
        <begin position="166"/>
        <end position="185"/>
    </location>
</feature>
<feature type="transmembrane region" description="Helical" evidence="1">
    <location>
        <begin position="115"/>
        <end position="133"/>
    </location>
</feature>
<dbReference type="Proteomes" id="UP000050501">
    <property type="component" value="Unassembled WGS sequence"/>
</dbReference>
<dbReference type="AlphaFoldDB" id="A0A0M9U367"/>
<dbReference type="RefSeq" id="WP_062419673.1">
    <property type="nucleotide sequence ID" value="NZ_BBXZ01000175.1"/>
</dbReference>
<accession>A0A0M9U367</accession>
<evidence type="ECO:0000313" key="2">
    <source>
        <dbReference type="EMBL" id="GAP19390.1"/>
    </source>
</evidence>
<evidence type="ECO:0000313" key="4">
    <source>
        <dbReference type="Proteomes" id="UP000050501"/>
    </source>
</evidence>
<name>A0A0M9U367_9CHLR</name>
<proteinExistence type="predicted"/>
<sequence>MKARDWRTILGVGLIALGALALLQSLGILSPSGSLVAVLFGVLFALGGLAFLSVVWGNRTEHWWAVIPGMVLLSLGGLMLLTQFFPAFADKGGGFFLGGIALAFWLVYVLRRDFWWALIPAGTLTTLAVVAALDEFAALEGGGVFFLGLALTFALVALLPKERMSWPWIPAGVLLVLGVGVLFSAGALVNYVWPAALILGGVYLIFRSIRGS</sequence>
<feature type="transmembrane region" description="Helical" evidence="1">
    <location>
        <begin position="139"/>
        <end position="159"/>
    </location>
</feature>
<feature type="transmembrane region" description="Helical" evidence="1">
    <location>
        <begin position="35"/>
        <end position="56"/>
    </location>
</feature>
<keyword evidence="1" id="KW-0472">Membrane</keyword>
<reference evidence="2" key="1">
    <citation type="journal article" date="2015" name="Genome Announc.">
        <title>Draft Genome Sequences of Anaerolinea thermolimosa IMO-1, Bellilinea caldifistulae GOMI-1, Leptolinea tardivitalis YMTK-2, Levilinea saccharolytica KIBI-1, Longilinea arvoryzae KOME-1, Previously Described as Members of the Class Anaerolineae (Chloroflexi).</title>
        <authorList>
            <person name="Matsuura N."/>
            <person name="Tourlousse M.D."/>
            <person name="Ohashi A."/>
            <person name="Hugenholtz P."/>
            <person name="Sekiguchi Y."/>
        </authorList>
    </citation>
    <scope>NUCLEOTIDE SEQUENCE</scope>
    <source>
        <strain evidence="2">KIBI-1</strain>
    </source>
</reference>
<keyword evidence="1" id="KW-0812">Transmembrane</keyword>
<reference evidence="3 4" key="2">
    <citation type="submission" date="2015-07" db="EMBL/GenBank/DDBJ databases">
        <title>Genome sequence of Levilinea saccharolytica DSM 16555.</title>
        <authorList>
            <person name="Hemp J."/>
            <person name="Ward L.M."/>
            <person name="Pace L.A."/>
            <person name="Fischer W.W."/>
        </authorList>
    </citation>
    <scope>NUCLEOTIDE SEQUENCE [LARGE SCALE GENOMIC DNA]</scope>
    <source>
        <strain evidence="3 4">KIBI-1</strain>
    </source>
</reference>
<evidence type="ECO:0000256" key="1">
    <source>
        <dbReference type="SAM" id="Phobius"/>
    </source>
</evidence>
<protein>
    <submittedName>
        <fullName evidence="2">Uncharacterized protein</fullName>
    </submittedName>
</protein>
<evidence type="ECO:0000313" key="3">
    <source>
        <dbReference type="EMBL" id="KPL81809.1"/>
    </source>
</evidence>
<keyword evidence="1" id="KW-1133">Transmembrane helix</keyword>
<organism evidence="2">
    <name type="scientific">Levilinea saccharolytica</name>
    <dbReference type="NCBI Taxonomy" id="229921"/>
    <lineage>
        <taxon>Bacteria</taxon>
        <taxon>Bacillati</taxon>
        <taxon>Chloroflexota</taxon>
        <taxon>Anaerolineae</taxon>
        <taxon>Anaerolineales</taxon>
        <taxon>Anaerolineaceae</taxon>
        <taxon>Levilinea</taxon>
    </lineage>
</organism>